<dbReference type="RefSeq" id="WP_246124908.1">
    <property type="nucleotide sequence ID" value="NZ_BJUB01000001.1"/>
</dbReference>
<evidence type="ECO:0000256" key="1">
    <source>
        <dbReference type="ARBA" id="ARBA00022679"/>
    </source>
</evidence>
<dbReference type="EMBL" id="BJUB01000001">
    <property type="protein sequence ID" value="GEK19716.1"/>
    <property type="molecule type" value="Genomic_DNA"/>
</dbReference>
<evidence type="ECO:0000259" key="4">
    <source>
        <dbReference type="SMART" id="SM00563"/>
    </source>
</evidence>
<dbReference type="Pfam" id="PF01553">
    <property type="entry name" value="Acyltransferase"/>
    <property type="match status" value="1"/>
</dbReference>
<gene>
    <name evidence="5" type="ORF">CXY01_02360</name>
</gene>
<feature type="domain" description="Phospholipid/glycerol acyltransferase" evidence="4">
    <location>
        <begin position="35"/>
        <end position="154"/>
    </location>
</feature>
<dbReference type="AlphaFoldDB" id="A0A510UYX6"/>
<organism evidence="5 6">
    <name type="scientific">Cellulomonas xylanilytica</name>
    <dbReference type="NCBI Taxonomy" id="233583"/>
    <lineage>
        <taxon>Bacteria</taxon>
        <taxon>Bacillati</taxon>
        <taxon>Actinomycetota</taxon>
        <taxon>Actinomycetes</taxon>
        <taxon>Micrococcales</taxon>
        <taxon>Cellulomonadaceae</taxon>
        <taxon>Cellulomonas</taxon>
    </lineage>
</organism>
<evidence type="ECO:0000256" key="3">
    <source>
        <dbReference type="SAM" id="MobiDB-lite"/>
    </source>
</evidence>
<protein>
    <submittedName>
        <fullName evidence="5">1-acyl-sn-glycerol-3-phosphate acyltransferase</fullName>
    </submittedName>
</protein>
<sequence length="266" mass="28634">MFYWLMKRVFVGPLLHLVYRPWVRGAENVPEEGAAILASNHLAVIDSFFLPLVLDRELVFIGKQEYFTGAGIKGRLTAGFMRGVGTIPVDRGGGKASEAALRTGLRRLADGDLFGIYPEGTRSPDGRLYRGKTGIARLALESGAPVIPVAMVGTDEAQPPGRRIPKVMRIGVVIGEPLDFSRYKGMENDRFILRSVTDEIMYAVMSLSGQEYVDVYAATQKARIATGHPAVAGDPADHLPAAPGGRPVPDVQVPVPPQDEPGTSVG</sequence>
<dbReference type="SMART" id="SM00563">
    <property type="entry name" value="PlsC"/>
    <property type="match status" value="1"/>
</dbReference>
<evidence type="ECO:0000256" key="2">
    <source>
        <dbReference type="ARBA" id="ARBA00023315"/>
    </source>
</evidence>
<evidence type="ECO:0000313" key="6">
    <source>
        <dbReference type="Proteomes" id="UP000321118"/>
    </source>
</evidence>
<keyword evidence="1 5" id="KW-0808">Transferase</keyword>
<dbReference type="CDD" id="cd07989">
    <property type="entry name" value="LPLAT_AGPAT-like"/>
    <property type="match status" value="1"/>
</dbReference>
<dbReference type="GO" id="GO:0003841">
    <property type="term" value="F:1-acylglycerol-3-phosphate O-acyltransferase activity"/>
    <property type="evidence" value="ECO:0007669"/>
    <property type="project" value="TreeGrafter"/>
</dbReference>
<keyword evidence="2 5" id="KW-0012">Acyltransferase</keyword>
<name>A0A510UYX6_9CELL</name>
<feature type="region of interest" description="Disordered" evidence="3">
    <location>
        <begin position="229"/>
        <end position="266"/>
    </location>
</feature>
<dbReference type="SUPFAM" id="SSF69593">
    <property type="entry name" value="Glycerol-3-phosphate (1)-acyltransferase"/>
    <property type="match status" value="1"/>
</dbReference>
<keyword evidence="6" id="KW-1185">Reference proteome</keyword>
<accession>A0A510UYX6</accession>
<dbReference type="PANTHER" id="PTHR10434:SF11">
    <property type="entry name" value="1-ACYL-SN-GLYCEROL-3-PHOSPHATE ACYLTRANSFERASE"/>
    <property type="match status" value="1"/>
</dbReference>
<proteinExistence type="predicted"/>
<comment type="caution">
    <text evidence="5">The sequence shown here is derived from an EMBL/GenBank/DDBJ whole genome shotgun (WGS) entry which is preliminary data.</text>
</comment>
<dbReference type="PANTHER" id="PTHR10434">
    <property type="entry name" value="1-ACYL-SN-GLYCEROL-3-PHOSPHATE ACYLTRANSFERASE"/>
    <property type="match status" value="1"/>
</dbReference>
<dbReference type="GO" id="GO:0006654">
    <property type="term" value="P:phosphatidic acid biosynthetic process"/>
    <property type="evidence" value="ECO:0007669"/>
    <property type="project" value="TreeGrafter"/>
</dbReference>
<reference evidence="5 6" key="1">
    <citation type="submission" date="2019-07" db="EMBL/GenBank/DDBJ databases">
        <title>Whole genome shotgun sequence of Cellulomonas xylanilytica NBRC 101102.</title>
        <authorList>
            <person name="Hosoyama A."/>
            <person name="Uohara A."/>
            <person name="Ohji S."/>
            <person name="Ichikawa N."/>
        </authorList>
    </citation>
    <scope>NUCLEOTIDE SEQUENCE [LARGE SCALE GENOMIC DNA]</scope>
    <source>
        <strain evidence="5 6">NBRC 101102</strain>
    </source>
</reference>
<evidence type="ECO:0000313" key="5">
    <source>
        <dbReference type="EMBL" id="GEK19716.1"/>
    </source>
</evidence>
<dbReference type="GO" id="GO:0005886">
    <property type="term" value="C:plasma membrane"/>
    <property type="evidence" value="ECO:0007669"/>
    <property type="project" value="TreeGrafter"/>
</dbReference>
<dbReference type="InterPro" id="IPR002123">
    <property type="entry name" value="Plipid/glycerol_acylTrfase"/>
</dbReference>
<dbReference type="Proteomes" id="UP000321118">
    <property type="component" value="Unassembled WGS sequence"/>
</dbReference>